<dbReference type="AlphaFoldDB" id="A0A915J965"/>
<keyword evidence="2" id="KW-1185">Reference proteome</keyword>
<dbReference type="WBParaSite" id="nRc.2.0.1.t22702-RA">
    <property type="protein sequence ID" value="nRc.2.0.1.t22702-RA"/>
    <property type="gene ID" value="nRc.2.0.1.g22702"/>
</dbReference>
<feature type="compositionally biased region" description="Polar residues" evidence="1">
    <location>
        <begin position="24"/>
        <end position="45"/>
    </location>
</feature>
<organism evidence="2 3">
    <name type="scientific">Romanomermis culicivorax</name>
    <name type="common">Nematode worm</name>
    <dbReference type="NCBI Taxonomy" id="13658"/>
    <lineage>
        <taxon>Eukaryota</taxon>
        <taxon>Metazoa</taxon>
        <taxon>Ecdysozoa</taxon>
        <taxon>Nematoda</taxon>
        <taxon>Enoplea</taxon>
        <taxon>Dorylaimia</taxon>
        <taxon>Mermithida</taxon>
        <taxon>Mermithoidea</taxon>
        <taxon>Mermithidae</taxon>
        <taxon>Romanomermis</taxon>
    </lineage>
</organism>
<protein>
    <submittedName>
        <fullName evidence="3">Uncharacterized protein</fullName>
    </submittedName>
</protein>
<accession>A0A915J965</accession>
<proteinExistence type="predicted"/>
<feature type="region of interest" description="Disordered" evidence="1">
    <location>
        <begin position="16"/>
        <end position="45"/>
    </location>
</feature>
<sequence length="182" mass="19818">MALHLKRQISRFNIKSTHMKTKKTANQEQLQPTRTTSSNDKTATNPIAMTATKIKPISKNGLARKKHCCLRPTGVFDNSAHSSGASLNAALLLDLYLSTIFSINFEDLLGTLLMASRVWKSPCKHLHRNGALKKDEKIYSTDRCIGPKAQAPACSQQALENPLGDPTNPIFGGLAGGEKGFT</sequence>
<name>A0A915J965_ROMCU</name>
<reference evidence="3" key="1">
    <citation type="submission" date="2022-11" db="UniProtKB">
        <authorList>
            <consortium name="WormBaseParasite"/>
        </authorList>
    </citation>
    <scope>IDENTIFICATION</scope>
</reference>
<evidence type="ECO:0000313" key="3">
    <source>
        <dbReference type="WBParaSite" id="nRc.2.0.1.t22702-RA"/>
    </source>
</evidence>
<dbReference type="Proteomes" id="UP000887565">
    <property type="component" value="Unplaced"/>
</dbReference>
<evidence type="ECO:0000256" key="1">
    <source>
        <dbReference type="SAM" id="MobiDB-lite"/>
    </source>
</evidence>
<evidence type="ECO:0000313" key="2">
    <source>
        <dbReference type="Proteomes" id="UP000887565"/>
    </source>
</evidence>